<evidence type="ECO:0000313" key="3">
    <source>
        <dbReference type="Proteomes" id="UP001469553"/>
    </source>
</evidence>
<protein>
    <submittedName>
        <fullName evidence="2">Uncharacterized protein</fullName>
    </submittedName>
</protein>
<feature type="region of interest" description="Disordered" evidence="1">
    <location>
        <begin position="19"/>
        <end position="86"/>
    </location>
</feature>
<feature type="compositionally biased region" description="Polar residues" evidence="1">
    <location>
        <begin position="19"/>
        <end position="34"/>
    </location>
</feature>
<reference evidence="2 3" key="1">
    <citation type="submission" date="2021-06" db="EMBL/GenBank/DDBJ databases">
        <authorList>
            <person name="Palmer J.M."/>
        </authorList>
    </citation>
    <scope>NUCLEOTIDE SEQUENCE [LARGE SCALE GENOMIC DNA]</scope>
    <source>
        <strain evidence="2 3">AS_MEX2019</strain>
        <tissue evidence="2">Muscle</tissue>
    </source>
</reference>
<comment type="caution">
    <text evidence="2">The sequence shown here is derived from an EMBL/GenBank/DDBJ whole genome shotgun (WGS) entry which is preliminary data.</text>
</comment>
<dbReference type="EMBL" id="JAHRIP010080851">
    <property type="protein sequence ID" value="MEQ2312898.1"/>
    <property type="molecule type" value="Genomic_DNA"/>
</dbReference>
<organism evidence="2 3">
    <name type="scientific">Ameca splendens</name>
    <dbReference type="NCBI Taxonomy" id="208324"/>
    <lineage>
        <taxon>Eukaryota</taxon>
        <taxon>Metazoa</taxon>
        <taxon>Chordata</taxon>
        <taxon>Craniata</taxon>
        <taxon>Vertebrata</taxon>
        <taxon>Euteleostomi</taxon>
        <taxon>Actinopterygii</taxon>
        <taxon>Neopterygii</taxon>
        <taxon>Teleostei</taxon>
        <taxon>Neoteleostei</taxon>
        <taxon>Acanthomorphata</taxon>
        <taxon>Ovalentaria</taxon>
        <taxon>Atherinomorphae</taxon>
        <taxon>Cyprinodontiformes</taxon>
        <taxon>Goodeidae</taxon>
        <taxon>Ameca</taxon>
    </lineage>
</organism>
<evidence type="ECO:0000256" key="1">
    <source>
        <dbReference type="SAM" id="MobiDB-lite"/>
    </source>
</evidence>
<keyword evidence="3" id="KW-1185">Reference proteome</keyword>
<gene>
    <name evidence="2" type="ORF">AMECASPLE_036140</name>
</gene>
<accession>A0ABV1A2X6</accession>
<proteinExistence type="predicted"/>
<feature type="compositionally biased region" description="Polar residues" evidence="1">
    <location>
        <begin position="75"/>
        <end position="86"/>
    </location>
</feature>
<feature type="non-terminal residue" evidence="2">
    <location>
        <position position="1"/>
    </location>
</feature>
<sequence>PGVRRLTFNLFYSVNNPPAASTFSREHGASTTMITLPPTAPAETTGQLAEKERSSQKVSPSKSTGEVDPHIIPRSPQTPTETAQNSIISPLSPLFALLDSDNMKGALKIGTQMVLTSSPFNTPHGRGPATKPTSSKCRRPPPPPNLSPPNQDLQITSL</sequence>
<evidence type="ECO:0000313" key="2">
    <source>
        <dbReference type="EMBL" id="MEQ2312898.1"/>
    </source>
</evidence>
<feature type="region of interest" description="Disordered" evidence="1">
    <location>
        <begin position="116"/>
        <end position="158"/>
    </location>
</feature>
<dbReference type="Proteomes" id="UP001469553">
    <property type="component" value="Unassembled WGS sequence"/>
</dbReference>
<name>A0ABV1A2X6_9TELE</name>